<feature type="chain" id="PRO_5046816263" evidence="2">
    <location>
        <begin position="21"/>
        <end position="549"/>
    </location>
</feature>
<accession>A0ABS1KZ39</accession>
<evidence type="ECO:0000256" key="2">
    <source>
        <dbReference type="SAM" id="SignalP"/>
    </source>
</evidence>
<proteinExistence type="predicted"/>
<dbReference type="Proteomes" id="UP000613030">
    <property type="component" value="Unassembled WGS sequence"/>
</dbReference>
<keyword evidence="4" id="KW-1185">Reference proteome</keyword>
<sequence>MKTRLAVLILTICLPIGAFAHVGSPGVSFEGSAGQFPVMALINPPDVIPGTATVDIFTNASGVNTVLAKPVYWFAGADGTPQADEMLPVPGEPGHYRGVIWLMDVGTSGIAVEIKGKAGSGDVIIPVMAVSTTQKKMDGSLGWSLAALATLLVVLMVTIISVSVSDGLLRPDDPSVMAIRRKRRVGALAGTVLLLLMLWGGKAWWDGWATTYERYMFKPFNAVTRVETEGAEKLLVFAVDTTKLTNLRFTRNISYIIPDHGKLMHLFLVKANTLDVFAHLHPKRRDSVTFVAPLPPLPPGQYLVFADVTRVSGFSETIPDTLDIPEQQAVTVALRDSVPSDPDNTYFFTNAIDARKTSTPLPANEVICGKPGVRVPLGDALTVTWQHNPTERLLSRSLYSLKFEVQDTTGKPATLEPYLGMMGHAVVMKDDGSVYIHLHPVGSYSMASQQTMLKRFSTEHGPVNVDKMPPPKVFRDSVDRELTRLEAMTEAERNTLFGGGMQHESDTTHAGHTVVSFPYSFPSPGNYRIWIQMKHEGKILNSAFDATVE</sequence>
<evidence type="ECO:0000256" key="1">
    <source>
        <dbReference type="SAM" id="Phobius"/>
    </source>
</evidence>
<organism evidence="3 4">
    <name type="scientific">Chryseolinea lacunae</name>
    <dbReference type="NCBI Taxonomy" id="2801331"/>
    <lineage>
        <taxon>Bacteria</taxon>
        <taxon>Pseudomonadati</taxon>
        <taxon>Bacteroidota</taxon>
        <taxon>Cytophagia</taxon>
        <taxon>Cytophagales</taxon>
        <taxon>Fulvivirgaceae</taxon>
        <taxon>Chryseolinea</taxon>
    </lineage>
</organism>
<feature type="transmembrane region" description="Helical" evidence="1">
    <location>
        <begin position="141"/>
        <end position="164"/>
    </location>
</feature>
<dbReference type="RefSeq" id="WP_202014544.1">
    <property type="nucleotide sequence ID" value="NZ_JAERRB010000012.1"/>
</dbReference>
<dbReference type="EMBL" id="JAERRB010000012">
    <property type="protein sequence ID" value="MBL0744719.1"/>
    <property type="molecule type" value="Genomic_DNA"/>
</dbReference>
<feature type="signal peptide" evidence="2">
    <location>
        <begin position="1"/>
        <end position="20"/>
    </location>
</feature>
<feature type="transmembrane region" description="Helical" evidence="1">
    <location>
        <begin position="185"/>
        <end position="205"/>
    </location>
</feature>
<reference evidence="3 4" key="1">
    <citation type="submission" date="2021-01" db="EMBL/GenBank/DDBJ databases">
        <title>Chryseolinea sp. Jin1 Genome sequencing and assembly.</title>
        <authorList>
            <person name="Kim I."/>
        </authorList>
    </citation>
    <scope>NUCLEOTIDE SEQUENCE [LARGE SCALE GENOMIC DNA]</scope>
    <source>
        <strain evidence="3 4">Jin1</strain>
    </source>
</reference>
<evidence type="ECO:0000313" key="3">
    <source>
        <dbReference type="EMBL" id="MBL0744719.1"/>
    </source>
</evidence>
<keyword evidence="1" id="KW-0812">Transmembrane</keyword>
<evidence type="ECO:0000313" key="4">
    <source>
        <dbReference type="Proteomes" id="UP000613030"/>
    </source>
</evidence>
<comment type="caution">
    <text evidence="3">The sequence shown here is derived from an EMBL/GenBank/DDBJ whole genome shotgun (WGS) entry which is preliminary data.</text>
</comment>
<protein>
    <submittedName>
        <fullName evidence="3">Uncharacterized protein</fullName>
    </submittedName>
</protein>
<keyword evidence="1" id="KW-1133">Transmembrane helix</keyword>
<name>A0ABS1KZ39_9BACT</name>
<gene>
    <name evidence="3" type="ORF">JI741_26030</name>
</gene>
<keyword evidence="1" id="KW-0472">Membrane</keyword>
<keyword evidence="2" id="KW-0732">Signal</keyword>